<dbReference type="GeneID" id="9804315"/>
<feature type="region of interest" description="Disordered" evidence="1">
    <location>
        <begin position="127"/>
        <end position="175"/>
    </location>
</feature>
<feature type="region of interest" description="Disordered" evidence="1">
    <location>
        <begin position="1"/>
        <end position="21"/>
    </location>
</feature>
<feature type="compositionally biased region" description="Polar residues" evidence="1">
    <location>
        <begin position="152"/>
        <end position="161"/>
    </location>
</feature>
<dbReference type="Proteomes" id="UP000483820">
    <property type="component" value="Chromosome IV"/>
</dbReference>
<name>A0A6A5GZB2_CAERE</name>
<feature type="compositionally biased region" description="Pro residues" evidence="1">
    <location>
        <begin position="135"/>
        <end position="149"/>
    </location>
</feature>
<proteinExistence type="predicted"/>
<evidence type="ECO:0000256" key="1">
    <source>
        <dbReference type="SAM" id="MobiDB-lite"/>
    </source>
</evidence>
<reference evidence="2 3" key="1">
    <citation type="submission" date="2019-12" db="EMBL/GenBank/DDBJ databases">
        <title>Chromosome-level assembly of the Caenorhabditis remanei genome.</title>
        <authorList>
            <person name="Teterina A.A."/>
            <person name="Willis J.H."/>
            <person name="Phillips P.C."/>
        </authorList>
    </citation>
    <scope>NUCLEOTIDE SEQUENCE [LARGE SCALE GENOMIC DNA]</scope>
    <source>
        <strain evidence="2 3">PX506</strain>
        <tissue evidence="2">Whole organism</tissue>
    </source>
</reference>
<dbReference type="AlphaFoldDB" id="A0A6A5GZB2"/>
<evidence type="ECO:0000313" key="3">
    <source>
        <dbReference type="Proteomes" id="UP000483820"/>
    </source>
</evidence>
<evidence type="ECO:0000313" key="2">
    <source>
        <dbReference type="EMBL" id="KAF1759743.1"/>
    </source>
</evidence>
<dbReference type="CTD" id="9804315"/>
<dbReference type="RefSeq" id="XP_053586159.1">
    <property type="nucleotide sequence ID" value="XM_053731387.1"/>
</dbReference>
<feature type="compositionally biased region" description="Low complexity" evidence="1">
    <location>
        <begin position="163"/>
        <end position="175"/>
    </location>
</feature>
<dbReference type="EMBL" id="WUAV01000004">
    <property type="protein sequence ID" value="KAF1759743.1"/>
    <property type="molecule type" value="Genomic_DNA"/>
</dbReference>
<sequence>MLGKKQGSEQQLEKNDTSHLTHQLLRGIVTRAGLMLLQQQGISDDDYKKITEPKTKKTVGIKTEEKENDKNWPMSPVSPMPIDEFRTIIRNATGSPYSPRTKACKMTELLGEPRGEVPKLDFSSPKQKRFMLPKNPGPPRRSIPNPVPKPLFTSTPRSSLGATRRMPPTTKTTMNTSLIVGGDMMTPHENRASRLRRLKNEETRKSFGGGVNSTLDTSLNSSFKW</sequence>
<protein>
    <submittedName>
        <fullName evidence="2">Uncharacterized protein</fullName>
    </submittedName>
</protein>
<dbReference type="KEGG" id="crq:GCK72_016210"/>
<gene>
    <name evidence="2" type="ORF">GCK72_016210</name>
</gene>
<accession>A0A6A5GZB2</accession>
<comment type="caution">
    <text evidence="2">The sequence shown here is derived from an EMBL/GenBank/DDBJ whole genome shotgun (WGS) entry which is preliminary data.</text>
</comment>
<organism evidence="2 3">
    <name type="scientific">Caenorhabditis remanei</name>
    <name type="common">Caenorhabditis vulgaris</name>
    <dbReference type="NCBI Taxonomy" id="31234"/>
    <lineage>
        <taxon>Eukaryota</taxon>
        <taxon>Metazoa</taxon>
        <taxon>Ecdysozoa</taxon>
        <taxon>Nematoda</taxon>
        <taxon>Chromadorea</taxon>
        <taxon>Rhabditida</taxon>
        <taxon>Rhabditina</taxon>
        <taxon>Rhabditomorpha</taxon>
        <taxon>Rhabditoidea</taxon>
        <taxon>Rhabditidae</taxon>
        <taxon>Peloderinae</taxon>
        <taxon>Caenorhabditis</taxon>
    </lineage>
</organism>